<comment type="caution">
    <text evidence="2">The sequence shown here is derived from an EMBL/GenBank/DDBJ whole genome shotgun (WGS) entry which is preliminary data.</text>
</comment>
<keyword evidence="1" id="KW-0472">Membrane</keyword>
<keyword evidence="1" id="KW-1133">Transmembrane helix</keyword>
<evidence type="ECO:0000313" key="3">
    <source>
        <dbReference type="Proteomes" id="UP001501057"/>
    </source>
</evidence>
<sequence length="883" mass="92351">MVITDRELRWTGRLGSVVAALSALGLVAMLVAAAPGADAAGESESAITISWNGDTSSAAAFQPQRSPESIHFGDFDDLKVTVSKTKNLTDEVVGVTVTGMPGPTRQLNLGTGPVTVGANFVQAMQCWGDPAAADFYQNCQFGAAGYAASPQQASTFTQLGPAGSPVTRGGTEVDVPFRSADGTMYSSLPIGLGQPPAGVTRVDQLFAPTTSNEQLGLVGNDRTATFGFETQSAATAPHLNCGGSTAGGSNRCWLVVVPRGEHASTPTEKCQLPGLGIPEEQVAQLGSPVNPDCDYWANRVVVPLDFQPVRSACAAGSQEVRLVGTELAASAMSSWQRQLCSSAGTAFTLNTVADATARDQLVAGGSTFVMTNRPATAEGLDEEGAQQLRDAAIVYAPTTVSAVSIAFIASKERQVVTDIKLSPRLIAKMLTQSYGALGGGAFYRNIDPVPGWNTNPLYLSRDPEFTALNPNVPANMDQGQLIVTGPSGSDAISQVWAYLQADNDARAFLAGDADPWGMRINPYFLPKGAANAQVPTMQENTSPDRLSTSLDPVPGAFTKVGLIKPDGSPLCLCDTPMDTIGKSDDTLMPRVIQLQLNQTLRYDSLQAWPYAENYHQAASLVFRADTGSKTEWDGSYFNGPTVTPGRYRANGLSFPWDTYLNGLIDSPTALHYQLNQAQLQLPNQPGVFARPDETGMSRAVASAVATSTPGVSVVDPAKVGAGAYPLTLITYSAVNLQKSTPELRASYANFLEYVATSGQVSGTGIGELPPGYLPLDAAAIERTKAIAQTVRTYVPPPVGGEDDLESFVDGEGFAESFGDAADVPVLAAPGSAAETVIAKTDVDPGGKTENVANPVALALGCTLLLGLAGALGSPVLMRRRAVL</sequence>
<dbReference type="EMBL" id="BAAAME010000004">
    <property type="protein sequence ID" value="GAA1743665.1"/>
    <property type="molecule type" value="Genomic_DNA"/>
</dbReference>
<accession>A0ABP4W069</accession>
<proteinExistence type="predicted"/>
<keyword evidence="1" id="KW-0812">Transmembrane</keyword>
<keyword evidence="3" id="KW-1185">Reference proteome</keyword>
<name>A0ABP4W069_9ACTN</name>
<evidence type="ECO:0000313" key="2">
    <source>
        <dbReference type="EMBL" id="GAA1743665.1"/>
    </source>
</evidence>
<reference evidence="3" key="1">
    <citation type="journal article" date="2019" name="Int. J. Syst. Evol. Microbiol.">
        <title>The Global Catalogue of Microorganisms (GCM) 10K type strain sequencing project: providing services to taxonomists for standard genome sequencing and annotation.</title>
        <authorList>
            <consortium name="The Broad Institute Genomics Platform"/>
            <consortium name="The Broad Institute Genome Sequencing Center for Infectious Disease"/>
            <person name="Wu L."/>
            <person name="Ma J."/>
        </authorList>
    </citation>
    <scope>NUCLEOTIDE SEQUENCE [LARGE SCALE GENOMIC DNA]</scope>
    <source>
        <strain evidence="3">JCM 13518</strain>
    </source>
</reference>
<dbReference type="RefSeq" id="WP_344202008.1">
    <property type="nucleotide sequence ID" value="NZ_BAAAME010000004.1"/>
</dbReference>
<dbReference type="SUPFAM" id="SSF53850">
    <property type="entry name" value="Periplasmic binding protein-like II"/>
    <property type="match status" value="1"/>
</dbReference>
<dbReference type="Gene3D" id="3.40.190.10">
    <property type="entry name" value="Periplasmic binding protein-like II"/>
    <property type="match status" value="4"/>
</dbReference>
<gene>
    <name evidence="2" type="ORF">GCM10009710_24620</name>
</gene>
<feature type="transmembrane region" description="Helical" evidence="1">
    <location>
        <begin position="855"/>
        <end position="877"/>
    </location>
</feature>
<dbReference type="Proteomes" id="UP001501057">
    <property type="component" value="Unassembled WGS sequence"/>
</dbReference>
<organism evidence="2 3">
    <name type="scientific">Aeromicrobium alkaliterrae</name>
    <dbReference type="NCBI Taxonomy" id="302168"/>
    <lineage>
        <taxon>Bacteria</taxon>
        <taxon>Bacillati</taxon>
        <taxon>Actinomycetota</taxon>
        <taxon>Actinomycetes</taxon>
        <taxon>Propionibacteriales</taxon>
        <taxon>Nocardioidaceae</taxon>
        <taxon>Aeromicrobium</taxon>
    </lineage>
</organism>
<evidence type="ECO:0008006" key="4">
    <source>
        <dbReference type="Google" id="ProtNLM"/>
    </source>
</evidence>
<evidence type="ECO:0000256" key="1">
    <source>
        <dbReference type="SAM" id="Phobius"/>
    </source>
</evidence>
<protein>
    <recommendedName>
        <fullName evidence="4">PBP domain-containing protein</fullName>
    </recommendedName>
</protein>